<keyword evidence="3" id="KW-1185">Reference proteome</keyword>
<dbReference type="GeneID" id="66827631"/>
<dbReference type="Proteomes" id="UP000254640">
    <property type="component" value="Unassembled WGS sequence"/>
</dbReference>
<gene>
    <name evidence="2" type="ORF">NCTC9381_05469</name>
</gene>
<reference evidence="2 3" key="1">
    <citation type="submission" date="2018-06" db="EMBL/GenBank/DDBJ databases">
        <authorList>
            <consortium name="Pathogen Informatics"/>
            <person name="Doyle S."/>
        </authorList>
    </citation>
    <scope>NUCLEOTIDE SEQUENCE [LARGE SCALE GENOMIC DNA]</scope>
    <source>
        <strain evidence="2 3">NCTC9381</strain>
    </source>
</reference>
<proteinExistence type="predicted"/>
<evidence type="ECO:0000256" key="1">
    <source>
        <dbReference type="SAM" id="SignalP"/>
    </source>
</evidence>
<sequence>MINHYVLSLALALLPFAGYTADTSGSECAARGHYAEEMLLSAITKEGVNGIERDKTIVEVLNLSLVSDALAHQFAQKDAITGKGLLLKDYFDIYHNNGAMNLTVKYTYTNVKGAKNVYIVSSILNNDECSVRFNGYLTLSREF</sequence>
<protein>
    <recommendedName>
        <fullName evidence="4">Shiga toxin A subunit</fullName>
    </recommendedName>
</protein>
<feature type="chain" id="PRO_5016813574" description="Shiga toxin A subunit" evidence="1">
    <location>
        <begin position="21"/>
        <end position="143"/>
    </location>
</feature>
<evidence type="ECO:0000313" key="2">
    <source>
        <dbReference type="EMBL" id="SUE06607.1"/>
    </source>
</evidence>
<dbReference type="EMBL" id="UGSO01000002">
    <property type="protein sequence ID" value="SUE06607.1"/>
    <property type="molecule type" value="Genomic_DNA"/>
</dbReference>
<name>A0A379LRG0_ENTAG</name>
<dbReference type="RefSeq" id="WP_062759227.1">
    <property type="nucleotide sequence ID" value="NZ_CP077368.1"/>
</dbReference>
<evidence type="ECO:0000313" key="3">
    <source>
        <dbReference type="Proteomes" id="UP000254640"/>
    </source>
</evidence>
<accession>A0A379LRG0</accession>
<feature type="signal peptide" evidence="1">
    <location>
        <begin position="1"/>
        <end position="20"/>
    </location>
</feature>
<dbReference type="AlphaFoldDB" id="A0A379LRG0"/>
<evidence type="ECO:0008006" key="4">
    <source>
        <dbReference type="Google" id="ProtNLM"/>
    </source>
</evidence>
<organism evidence="2 3">
    <name type="scientific">Enterobacter agglomerans</name>
    <name type="common">Erwinia herbicola</name>
    <name type="synonym">Pantoea agglomerans</name>
    <dbReference type="NCBI Taxonomy" id="549"/>
    <lineage>
        <taxon>Bacteria</taxon>
        <taxon>Pseudomonadati</taxon>
        <taxon>Pseudomonadota</taxon>
        <taxon>Gammaproteobacteria</taxon>
        <taxon>Enterobacterales</taxon>
        <taxon>Erwiniaceae</taxon>
        <taxon>Pantoea</taxon>
        <taxon>Pantoea agglomerans group</taxon>
    </lineage>
</organism>
<keyword evidence="1" id="KW-0732">Signal</keyword>